<gene>
    <name evidence="7" type="ORF">BJB45_02115</name>
</gene>
<dbReference type="PROSITE" id="PS50839">
    <property type="entry name" value="CHASE"/>
    <property type="match status" value="1"/>
</dbReference>
<dbReference type="GO" id="GO:0052621">
    <property type="term" value="F:diguanylate cyclase activity"/>
    <property type="evidence" value="ECO:0007669"/>
    <property type="project" value="UniProtKB-EC"/>
</dbReference>
<dbReference type="InterPro" id="IPR043128">
    <property type="entry name" value="Rev_trsase/Diguanyl_cyclase"/>
</dbReference>
<dbReference type="AlphaFoldDB" id="W1N2Z5"/>
<comment type="cofactor">
    <cofactor evidence="1">
        <name>Mg(2+)</name>
        <dbReference type="ChEBI" id="CHEBI:18420"/>
    </cofactor>
</comment>
<evidence type="ECO:0000256" key="1">
    <source>
        <dbReference type="ARBA" id="ARBA00001946"/>
    </source>
</evidence>
<sequence length="660" mass="73956">MIRAAFLISLLSTLLAFMGLVIEPVSIKYQGFHASWITSFALALCQVLWYGRGTRLSLVTTLPLLLVLGIMLASYLIPEHWISVSSFNLWAEQLISGSNIDDWRPPGLELAALITLTLSLLARTRANLGAPLLQTLAALLLLTNVGLQVTGNGFAPLVRSGSTYTVSLIALLLLAQFIGVVQGWRHTRSSLTRALWPSAILAVLTIAFWYQQSSLADAKLRQSVDVRYQRMAERLSTEVHAHLTAMRRFADFWGILGRPPQEREWSTQAERYYRDFRYFLNISYVTQSGEISYVYPQDPANMGLVGMKVLETQRPNIEVLQRALEQRSEEQTGVMPLLQNVPGLIYYLPINSYQDGSPMGVAAMVVGLPLMADTLYHEGLFDKQRLYLGLWNDDEPLKEWQVLGQPGPWRVESDVVFGHTTLTLIAQPNRELLLSERSRQPSVSLTVGLVLAYLLYLVLFGRHQMALQHRSVNRSNEELRREVRKRTQLQSEVEWLARHDELTGAPNRRHFMNTIEAYAEQTPLCVLLCDIDHFKSVNDQLGHQAGDHALVHLAKLGQQLTPGDGMFARYGGEEFVVMLPNTNQDRGLAIAELLREGVFNSGLEHADGRPITISIGVAVYKSGTLVVADLLHQADLALYEAKRNGRNRVELATDDLASSH</sequence>
<keyword evidence="4" id="KW-1133">Transmembrane helix</keyword>
<dbReference type="EMBL" id="AVBC01000039">
    <property type="protein sequence ID" value="ERL49942.1"/>
    <property type="molecule type" value="Genomic_DNA"/>
</dbReference>
<dbReference type="NCBIfam" id="TIGR00254">
    <property type="entry name" value="GGDEF"/>
    <property type="match status" value="1"/>
</dbReference>
<dbReference type="SMART" id="SM00267">
    <property type="entry name" value="GGDEF"/>
    <property type="match status" value="1"/>
</dbReference>
<evidence type="ECO:0000313" key="8">
    <source>
        <dbReference type="Proteomes" id="UP000019113"/>
    </source>
</evidence>
<dbReference type="EC" id="2.7.7.65" evidence="2"/>
<reference evidence="7 8" key="1">
    <citation type="submission" date="2013-08" db="EMBL/GenBank/DDBJ databases">
        <title>draft genome of Halomonas huanghegensis, strain BJGMM-B45T.</title>
        <authorList>
            <person name="Miao C."/>
            <person name="Wan Y."/>
            <person name="Jin W."/>
        </authorList>
    </citation>
    <scope>NUCLEOTIDE SEQUENCE [LARGE SCALE GENOMIC DNA]</scope>
    <source>
        <strain evidence="7 8">BJGMM-B45</strain>
    </source>
</reference>
<keyword evidence="8" id="KW-1185">Reference proteome</keyword>
<feature type="transmembrane region" description="Helical" evidence="4">
    <location>
        <begin position="103"/>
        <end position="121"/>
    </location>
</feature>
<proteinExistence type="predicted"/>
<dbReference type="KEGG" id="hhu:AR456_03625"/>
<feature type="transmembrane region" description="Helical" evidence="4">
    <location>
        <begin position="29"/>
        <end position="49"/>
    </location>
</feature>
<name>W1N2Z5_9GAMM</name>
<evidence type="ECO:0000256" key="4">
    <source>
        <dbReference type="SAM" id="Phobius"/>
    </source>
</evidence>
<dbReference type="InterPro" id="IPR000160">
    <property type="entry name" value="GGDEF_dom"/>
</dbReference>
<feature type="domain" description="CHASE" evidence="5">
    <location>
        <begin position="291"/>
        <end position="366"/>
    </location>
</feature>
<feature type="transmembrane region" description="Helical" evidence="4">
    <location>
        <begin position="193"/>
        <end position="210"/>
    </location>
</feature>
<keyword evidence="4" id="KW-0812">Transmembrane</keyword>
<dbReference type="Gene3D" id="3.30.70.270">
    <property type="match status" value="1"/>
</dbReference>
<dbReference type="PANTHER" id="PTHR45138:SF9">
    <property type="entry name" value="DIGUANYLATE CYCLASE DGCM-RELATED"/>
    <property type="match status" value="1"/>
</dbReference>
<dbReference type="Proteomes" id="UP000019113">
    <property type="component" value="Unassembled WGS sequence"/>
</dbReference>
<evidence type="ECO:0000256" key="2">
    <source>
        <dbReference type="ARBA" id="ARBA00012528"/>
    </source>
</evidence>
<evidence type="ECO:0000259" key="5">
    <source>
        <dbReference type="PROSITE" id="PS50839"/>
    </source>
</evidence>
<evidence type="ECO:0000313" key="7">
    <source>
        <dbReference type="EMBL" id="ERL49942.1"/>
    </source>
</evidence>
<comment type="caution">
    <text evidence="7">The sequence shown here is derived from an EMBL/GenBank/DDBJ whole genome shotgun (WGS) entry which is preliminary data.</text>
</comment>
<evidence type="ECO:0000259" key="6">
    <source>
        <dbReference type="PROSITE" id="PS50887"/>
    </source>
</evidence>
<dbReference type="InterPro" id="IPR006189">
    <property type="entry name" value="CHASE_dom"/>
</dbReference>
<feature type="domain" description="GGDEF" evidence="6">
    <location>
        <begin position="522"/>
        <end position="654"/>
    </location>
</feature>
<dbReference type="InterPro" id="IPR050469">
    <property type="entry name" value="Diguanylate_Cyclase"/>
</dbReference>
<dbReference type="FunFam" id="3.30.70.270:FF:000001">
    <property type="entry name" value="Diguanylate cyclase domain protein"/>
    <property type="match status" value="1"/>
</dbReference>
<comment type="catalytic activity">
    <reaction evidence="3">
        <text>2 GTP = 3',3'-c-di-GMP + 2 diphosphate</text>
        <dbReference type="Rhea" id="RHEA:24898"/>
        <dbReference type="ChEBI" id="CHEBI:33019"/>
        <dbReference type="ChEBI" id="CHEBI:37565"/>
        <dbReference type="ChEBI" id="CHEBI:58805"/>
        <dbReference type="EC" id="2.7.7.65"/>
    </reaction>
</comment>
<feature type="transmembrane region" description="Helical" evidence="4">
    <location>
        <begin position="161"/>
        <end position="181"/>
    </location>
</feature>
<dbReference type="RefSeq" id="WP_021819990.1">
    <property type="nucleotide sequence ID" value="NZ_AVBC01000039.1"/>
</dbReference>
<dbReference type="CDD" id="cd01949">
    <property type="entry name" value="GGDEF"/>
    <property type="match status" value="1"/>
</dbReference>
<feature type="transmembrane region" description="Helical" evidence="4">
    <location>
        <begin position="443"/>
        <end position="461"/>
    </location>
</feature>
<dbReference type="InterPro" id="IPR029787">
    <property type="entry name" value="Nucleotide_cyclase"/>
</dbReference>
<keyword evidence="4" id="KW-0472">Membrane</keyword>
<dbReference type="eggNOG" id="COG3706">
    <property type="taxonomic scope" value="Bacteria"/>
</dbReference>
<dbReference type="PROSITE" id="PS50887">
    <property type="entry name" value="GGDEF"/>
    <property type="match status" value="1"/>
</dbReference>
<feature type="transmembrane region" description="Helical" evidence="4">
    <location>
        <begin position="56"/>
        <end position="77"/>
    </location>
</feature>
<dbReference type="STRING" id="1178482.AR456_03625"/>
<dbReference type="SUPFAM" id="SSF55073">
    <property type="entry name" value="Nucleotide cyclase"/>
    <property type="match status" value="1"/>
</dbReference>
<evidence type="ECO:0000256" key="3">
    <source>
        <dbReference type="ARBA" id="ARBA00034247"/>
    </source>
</evidence>
<protein>
    <recommendedName>
        <fullName evidence="2">diguanylate cyclase</fullName>
        <ecNumber evidence="2">2.7.7.65</ecNumber>
    </recommendedName>
</protein>
<dbReference type="PATRIC" id="fig|1178482.3.peg.3034"/>
<dbReference type="Pfam" id="PF00990">
    <property type="entry name" value="GGDEF"/>
    <property type="match status" value="1"/>
</dbReference>
<dbReference type="OrthoDB" id="9812260at2"/>
<dbReference type="PANTHER" id="PTHR45138">
    <property type="entry name" value="REGULATORY COMPONENTS OF SENSORY TRANSDUCTION SYSTEM"/>
    <property type="match status" value="1"/>
</dbReference>
<feature type="transmembrane region" description="Helical" evidence="4">
    <location>
        <begin position="128"/>
        <end position="149"/>
    </location>
</feature>
<accession>W1N2Z5</accession>
<organism evidence="7 8">
    <name type="scientific">Halomonas huangheensis</name>
    <dbReference type="NCBI Taxonomy" id="1178482"/>
    <lineage>
        <taxon>Bacteria</taxon>
        <taxon>Pseudomonadati</taxon>
        <taxon>Pseudomonadota</taxon>
        <taxon>Gammaproteobacteria</taxon>
        <taxon>Oceanospirillales</taxon>
        <taxon>Halomonadaceae</taxon>
        <taxon>Halomonas</taxon>
    </lineage>
</organism>